<gene>
    <name evidence="4" type="ORF">GCM10007854_29610</name>
</gene>
<reference evidence="4" key="2">
    <citation type="submission" date="2023-01" db="EMBL/GenBank/DDBJ databases">
        <title>Draft genome sequence of Algimonas porphyrae strain NBRC 108216.</title>
        <authorList>
            <person name="Sun Q."/>
            <person name="Mori K."/>
        </authorList>
    </citation>
    <scope>NUCLEOTIDE SEQUENCE</scope>
    <source>
        <strain evidence="4">NBRC 108216</strain>
    </source>
</reference>
<evidence type="ECO:0000259" key="3">
    <source>
        <dbReference type="PROSITE" id="PS50110"/>
    </source>
</evidence>
<evidence type="ECO:0000313" key="4">
    <source>
        <dbReference type="EMBL" id="GLQ22006.1"/>
    </source>
</evidence>
<organism evidence="4 5">
    <name type="scientific">Algimonas porphyrae</name>
    <dbReference type="NCBI Taxonomy" id="1128113"/>
    <lineage>
        <taxon>Bacteria</taxon>
        <taxon>Pseudomonadati</taxon>
        <taxon>Pseudomonadota</taxon>
        <taxon>Alphaproteobacteria</taxon>
        <taxon>Maricaulales</taxon>
        <taxon>Robiginitomaculaceae</taxon>
        <taxon>Algimonas</taxon>
    </lineage>
</organism>
<dbReference type="SMART" id="SM00448">
    <property type="entry name" value="REC"/>
    <property type="match status" value="1"/>
</dbReference>
<dbReference type="Proteomes" id="UP001161390">
    <property type="component" value="Unassembled WGS sequence"/>
</dbReference>
<keyword evidence="5" id="KW-1185">Reference proteome</keyword>
<dbReference type="PANTHER" id="PTHR44591:SF3">
    <property type="entry name" value="RESPONSE REGULATORY DOMAIN-CONTAINING PROTEIN"/>
    <property type="match status" value="1"/>
</dbReference>
<dbReference type="InterPro" id="IPR050595">
    <property type="entry name" value="Bact_response_regulator"/>
</dbReference>
<dbReference type="InterPro" id="IPR001789">
    <property type="entry name" value="Sig_transdc_resp-reg_receiver"/>
</dbReference>
<reference evidence="4" key="1">
    <citation type="journal article" date="2014" name="Int. J. Syst. Evol. Microbiol.">
        <title>Complete genome of a new Firmicutes species belonging to the dominant human colonic microbiota ('Ruminococcus bicirculans') reveals two chromosomes and a selective capacity to utilize plant glucans.</title>
        <authorList>
            <consortium name="NISC Comparative Sequencing Program"/>
            <person name="Wegmann U."/>
            <person name="Louis P."/>
            <person name="Goesmann A."/>
            <person name="Henrissat B."/>
            <person name="Duncan S.H."/>
            <person name="Flint H.J."/>
        </authorList>
    </citation>
    <scope>NUCLEOTIDE SEQUENCE</scope>
    <source>
        <strain evidence="4">NBRC 108216</strain>
    </source>
</reference>
<evidence type="ECO:0000256" key="1">
    <source>
        <dbReference type="ARBA" id="ARBA00022553"/>
    </source>
</evidence>
<dbReference type="EMBL" id="BSNJ01000008">
    <property type="protein sequence ID" value="GLQ22006.1"/>
    <property type="molecule type" value="Genomic_DNA"/>
</dbReference>
<feature type="domain" description="Response regulatory" evidence="3">
    <location>
        <begin position="4"/>
        <end position="123"/>
    </location>
</feature>
<comment type="caution">
    <text evidence="4">The sequence shown here is derived from an EMBL/GenBank/DDBJ whole genome shotgun (WGS) entry which is preliminary data.</text>
</comment>
<dbReference type="InterPro" id="IPR011006">
    <property type="entry name" value="CheY-like_superfamily"/>
</dbReference>
<dbReference type="PROSITE" id="PS50110">
    <property type="entry name" value="RESPONSE_REGULATORY"/>
    <property type="match status" value="1"/>
</dbReference>
<evidence type="ECO:0000256" key="2">
    <source>
        <dbReference type="PROSITE-ProRule" id="PRU00169"/>
    </source>
</evidence>
<keyword evidence="1 2" id="KW-0597">Phosphoprotein</keyword>
<name>A0ABQ5V3C8_9PROT</name>
<dbReference type="RefSeq" id="WP_284374149.1">
    <property type="nucleotide sequence ID" value="NZ_BSNJ01000008.1"/>
</dbReference>
<accession>A0ABQ5V3C8</accession>
<sequence length="128" mass="14077">MSPQCLIVDQSPMVRRVAARIIRELGYEVIEAKSGLEALDLCRNALPAVVMLDWKTPDVAGAEFIGALRDVADQLGEPMPTILFCTGERSVEQIVTALRAGADEYIMKPFDSDIIESKFAMAGLLEHR</sequence>
<dbReference type="SUPFAM" id="SSF52172">
    <property type="entry name" value="CheY-like"/>
    <property type="match status" value="1"/>
</dbReference>
<dbReference type="Pfam" id="PF00072">
    <property type="entry name" value="Response_reg"/>
    <property type="match status" value="1"/>
</dbReference>
<feature type="modified residue" description="4-aspartylphosphate" evidence="2">
    <location>
        <position position="53"/>
    </location>
</feature>
<dbReference type="PANTHER" id="PTHR44591">
    <property type="entry name" value="STRESS RESPONSE REGULATOR PROTEIN 1"/>
    <property type="match status" value="1"/>
</dbReference>
<dbReference type="Gene3D" id="3.40.50.2300">
    <property type="match status" value="1"/>
</dbReference>
<protein>
    <submittedName>
        <fullName evidence="4">Response regulator</fullName>
    </submittedName>
</protein>
<evidence type="ECO:0000313" key="5">
    <source>
        <dbReference type="Proteomes" id="UP001161390"/>
    </source>
</evidence>
<proteinExistence type="predicted"/>